<dbReference type="PANTHER" id="PTHR30055">
    <property type="entry name" value="HTH-TYPE TRANSCRIPTIONAL REGULATOR RUTR"/>
    <property type="match status" value="1"/>
</dbReference>
<dbReference type="Proteomes" id="UP000307087">
    <property type="component" value="Unassembled WGS sequence"/>
</dbReference>
<feature type="DNA-binding region" description="H-T-H motif" evidence="4">
    <location>
        <begin position="47"/>
        <end position="66"/>
    </location>
</feature>
<dbReference type="InterPro" id="IPR001647">
    <property type="entry name" value="HTH_TetR"/>
</dbReference>
<dbReference type="RefSeq" id="WP_136560911.1">
    <property type="nucleotide sequence ID" value="NZ_BAABLS010000002.1"/>
</dbReference>
<protein>
    <submittedName>
        <fullName evidence="6">TetR/AcrR family transcriptional regulator</fullName>
    </submittedName>
</protein>
<evidence type="ECO:0000313" key="7">
    <source>
        <dbReference type="Proteomes" id="UP000307087"/>
    </source>
</evidence>
<evidence type="ECO:0000313" key="6">
    <source>
        <dbReference type="EMBL" id="THV18195.1"/>
    </source>
</evidence>
<dbReference type="AlphaFoldDB" id="A0A4S8NNN7"/>
<accession>A0A4S8NNN7</accession>
<comment type="caution">
    <text evidence="6">The sequence shown here is derived from an EMBL/GenBank/DDBJ whole genome shotgun (WGS) entry which is preliminary data.</text>
</comment>
<evidence type="ECO:0000259" key="5">
    <source>
        <dbReference type="PROSITE" id="PS50977"/>
    </source>
</evidence>
<dbReference type="GO" id="GO:0000976">
    <property type="term" value="F:transcription cis-regulatory region binding"/>
    <property type="evidence" value="ECO:0007669"/>
    <property type="project" value="TreeGrafter"/>
</dbReference>
<evidence type="ECO:0000256" key="2">
    <source>
        <dbReference type="ARBA" id="ARBA00023125"/>
    </source>
</evidence>
<dbReference type="PANTHER" id="PTHR30055:SF234">
    <property type="entry name" value="HTH-TYPE TRANSCRIPTIONAL REGULATOR BETI"/>
    <property type="match status" value="1"/>
</dbReference>
<gene>
    <name evidence="6" type="ORF">E9934_00655</name>
</gene>
<evidence type="ECO:0000256" key="3">
    <source>
        <dbReference type="ARBA" id="ARBA00023163"/>
    </source>
</evidence>
<evidence type="ECO:0000256" key="4">
    <source>
        <dbReference type="PROSITE-ProRule" id="PRU00335"/>
    </source>
</evidence>
<keyword evidence="3" id="KW-0804">Transcription</keyword>
<dbReference type="InterPro" id="IPR009057">
    <property type="entry name" value="Homeodomain-like_sf"/>
</dbReference>
<dbReference type="GO" id="GO:0003700">
    <property type="term" value="F:DNA-binding transcription factor activity"/>
    <property type="evidence" value="ECO:0007669"/>
    <property type="project" value="TreeGrafter"/>
</dbReference>
<feature type="domain" description="HTH tetR-type" evidence="5">
    <location>
        <begin position="24"/>
        <end position="84"/>
    </location>
</feature>
<keyword evidence="1" id="KW-0805">Transcription regulation</keyword>
<dbReference type="InterPro" id="IPR050109">
    <property type="entry name" value="HTH-type_TetR-like_transc_reg"/>
</dbReference>
<dbReference type="Gene3D" id="1.10.357.10">
    <property type="entry name" value="Tetracycline Repressor, domain 2"/>
    <property type="match status" value="1"/>
</dbReference>
<dbReference type="SUPFAM" id="SSF46689">
    <property type="entry name" value="Homeodomain-like"/>
    <property type="match status" value="1"/>
</dbReference>
<reference evidence="6 7" key="1">
    <citation type="journal article" date="2009" name="Int. J. Syst. Evol. Microbiol.">
        <title>Nocardioides caeni sp. nov., isolated from wastewater.</title>
        <authorList>
            <person name="Yoon J.H."/>
            <person name="Kang S.J."/>
            <person name="Park S."/>
            <person name="Kim W."/>
            <person name="Oh T.K."/>
        </authorList>
    </citation>
    <scope>NUCLEOTIDE SEQUENCE [LARGE SCALE GENOMIC DNA]</scope>
    <source>
        <strain evidence="6 7">DSM 23134</strain>
    </source>
</reference>
<dbReference type="PROSITE" id="PS50977">
    <property type="entry name" value="HTH_TETR_2"/>
    <property type="match status" value="1"/>
</dbReference>
<proteinExistence type="predicted"/>
<keyword evidence="2 4" id="KW-0238">DNA-binding</keyword>
<name>A0A4S8NNN7_9ACTN</name>
<dbReference type="EMBL" id="STGW01000001">
    <property type="protein sequence ID" value="THV18195.1"/>
    <property type="molecule type" value="Genomic_DNA"/>
</dbReference>
<evidence type="ECO:0000256" key="1">
    <source>
        <dbReference type="ARBA" id="ARBA00023015"/>
    </source>
</evidence>
<dbReference type="OrthoDB" id="3773444at2"/>
<organism evidence="6 7">
    <name type="scientific">Nocardioides caeni</name>
    <dbReference type="NCBI Taxonomy" id="574700"/>
    <lineage>
        <taxon>Bacteria</taxon>
        <taxon>Bacillati</taxon>
        <taxon>Actinomycetota</taxon>
        <taxon>Actinomycetes</taxon>
        <taxon>Propionibacteriales</taxon>
        <taxon>Nocardioidaceae</taxon>
        <taxon>Nocardioides</taxon>
    </lineage>
</organism>
<sequence length="213" mass="23302">MPGGSGAAGAVLSARGTRLNKKGRETRRQVLREAVLCLSEGTPESVSANAIAQRAGVTWGTIQHQFGDVDGLWAALLDFVAGHADLRTIATPDHPDIADRVEAVIDMLWGFLDLPGAAAIYQLRLSLPHQAAQLEESYPQTARAIAHWDVEWTDLCERCFRGLGLPADRLMRVRHFLPGALRGLYNERNLSTYTDSHEARRGLMDALSAYLSS</sequence>
<keyword evidence="7" id="KW-1185">Reference proteome</keyword>